<feature type="signal peptide" evidence="2">
    <location>
        <begin position="1"/>
        <end position="16"/>
    </location>
</feature>
<keyword evidence="2" id="KW-0732">Signal</keyword>
<dbReference type="PANTHER" id="PTHR37957:SF1">
    <property type="entry name" value="PHYTASE-LIKE DOMAIN-CONTAINING PROTEIN"/>
    <property type="match status" value="1"/>
</dbReference>
<dbReference type="InterPro" id="IPR027372">
    <property type="entry name" value="Phytase-like_dom"/>
</dbReference>
<proteinExistence type="predicted"/>
<evidence type="ECO:0000313" key="4">
    <source>
        <dbReference type="EMBL" id="GAA2423774.1"/>
    </source>
</evidence>
<evidence type="ECO:0000256" key="1">
    <source>
        <dbReference type="SAM" id="MobiDB-lite"/>
    </source>
</evidence>
<gene>
    <name evidence="4" type="ORF">GCM10010191_39900</name>
</gene>
<dbReference type="Proteomes" id="UP001501231">
    <property type="component" value="Unassembled WGS sequence"/>
</dbReference>
<accession>A0ABN3J7D1</accession>
<protein>
    <submittedName>
        <fullName evidence="4">Esterase-like activity of phytase family protein</fullName>
    </submittedName>
</protein>
<dbReference type="PANTHER" id="PTHR37957">
    <property type="entry name" value="BLR7070 PROTEIN"/>
    <property type="match status" value="1"/>
</dbReference>
<comment type="caution">
    <text evidence="4">The sequence shown here is derived from an EMBL/GenBank/DDBJ whole genome shotgun (WGS) entry which is preliminary data.</text>
</comment>
<organism evidence="4 5">
    <name type="scientific">Actinomadura vinacea</name>
    <dbReference type="NCBI Taxonomy" id="115336"/>
    <lineage>
        <taxon>Bacteria</taxon>
        <taxon>Bacillati</taxon>
        <taxon>Actinomycetota</taxon>
        <taxon>Actinomycetes</taxon>
        <taxon>Streptosporangiales</taxon>
        <taxon>Thermomonosporaceae</taxon>
        <taxon>Actinomadura</taxon>
    </lineage>
</organism>
<evidence type="ECO:0000313" key="5">
    <source>
        <dbReference type="Proteomes" id="UP001501231"/>
    </source>
</evidence>
<dbReference type="Pfam" id="PF13449">
    <property type="entry name" value="Phytase-like"/>
    <property type="match status" value="1"/>
</dbReference>
<dbReference type="EMBL" id="BAAARW010000012">
    <property type="protein sequence ID" value="GAA2423774.1"/>
    <property type="molecule type" value="Genomic_DNA"/>
</dbReference>
<evidence type="ECO:0000259" key="3">
    <source>
        <dbReference type="Pfam" id="PF13449"/>
    </source>
</evidence>
<reference evidence="4 5" key="1">
    <citation type="journal article" date="2019" name="Int. J. Syst. Evol. Microbiol.">
        <title>The Global Catalogue of Microorganisms (GCM) 10K type strain sequencing project: providing services to taxonomists for standard genome sequencing and annotation.</title>
        <authorList>
            <consortium name="The Broad Institute Genomics Platform"/>
            <consortium name="The Broad Institute Genome Sequencing Center for Infectious Disease"/>
            <person name="Wu L."/>
            <person name="Ma J."/>
        </authorList>
    </citation>
    <scope>NUCLEOTIDE SEQUENCE [LARGE SCALE GENOMIC DNA]</scope>
    <source>
        <strain evidence="4 5">JCM 3325</strain>
    </source>
</reference>
<dbReference type="SUPFAM" id="SSF63825">
    <property type="entry name" value="YWTD domain"/>
    <property type="match status" value="1"/>
</dbReference>
<name>A0ABN3J7D1_9ACTN</name>
<evidence type="ECO:0000256" key="2">
    <source>
        <dbReference type="SAM" id="SignalP"/>
    </source>
</evidence>
<feature type="region of interest" description="Disordered" evidence="1">
    <location>
        <begin position="199"/>
        <end position="227"/>
    </location>
</feature>
<feature type="domain" description="Phytase-like" evidence="3">
    <location>
        <begin position="82"/>
        <end position="375"/>
    </location>
</feature>
<dbReference type="RefSeq" id="WP_344590562.1">
    <property type="nucleotide sequence ID" value="NZ_BAAARW010000012.1"/>
</dbReference>
<sequence>MRKTVLAGAIASCAVAALIGTGVGTSSVAGLTGSGERAEAERPTLVGWARLPAETYAAGTEVSGSALGTEPINGVKVPFADQPIQGFSGIVKNADGSFAAISDNGYGRKNNSADFLLRIHRIKPDFKGGTVRVGGGISLTDPKGLVHFPLTRADRKLTGADFDPEAFVRAPDGTYWVGEEFGPYLLHFDRAGRLMEKPIPIPGVKSPSSPDLQPGEEPNIGDSKGLENLAISPDGKTLYPMFEGTVTGDAPQSLRIYEFDRARAAFTGQRWTYQMEAPKLAVADLVSIGRNRFLTIERDNLKGDAAAFKKVYKVDLADGNQDGRVDKTEAVDLLNIANPDELGTPGKTFKFPFFTIEAVTVLNDRTIGVLNDNNFPSDATRVANRADDNEFISVRLPESLSKP</sequence>
<keyword evidence="5" id="KW-1185">Reference proteome</keyword>
<feature type="chain" id="PRO_5045945233" evidence="2">
    <location>
        <begin position="17"/>
        <end position="403"/>
    </location>
</feature>